<reference evidence="2" key="1">
    <citation type="submission" date="2020-05" db="EMBL/GenBank/DDBJ databases">
        <title>Frigoriglobus tundricola gen. nov., sp. nov., a psychrotolerant cellulolytic planctomycete of the family Gemmataceae with two divergent copies of 16S rRNA gene.</title>
        <authorList>
            <person name="Kulichevskaya I.S."/>
            <person name="Ivanova A.A."/>
            <person name="Naumoff D.G."/>
            <person name="Beletsky A.V."/>
            <person name="Rijpstra W.I.C."/>
            <person name="Sinninghe Damste J.S."/>
            <person name="Mardanov A.V."/>
            <person name="Ravin N.V."/>
            <person name="Dedysh S.N."/>
        </authorList>
    </citation>
    <scope>NUCLEOTIDE SEQUENCE [LARGE SCALE GENOMIC DNA]</scope>
    <source>
        <strain evidence="2">PL17</strain>
    </source>
</reference>
<proteinExistence type="predicted"/>
<name>A0A6M5YW97_9BACT</name>
<dbReference type="RefSeq" id="WP_171472924.1">
    <property type="nucleotide sequence ID" value="NZ_CP053452.2"/>
</dbReference>
<dbReference type="Proteomes" id="UP000503447">
    <property type="component" value="Chromosome"/>
</dbReference>
<dbReference type="AlphaFoldDB" id="A0A6M5YW97"/>
<protein>
    <submittedName>
        <fullName evidence="1">Uncharacterized protein</fullName>
    </submittedName>
</protein>
<evidence type="ECO:0000313" key="1">
    <source>
        <dbReference type="EMBL" id="QJW97581.1"/>
    </source>
</evidence>
<dbReference type="KEGG" id="ftj:FTUN_5156"/>
<keyword evidence="2" id="KW-1185">Reference proteome</keyword>
<evidence type="ECO:0000313" key="2">
    <source>
        <dbReference type="Proteomes" id="UP000503447"/>
    </source>
</evidence>
<accession>A0A6M5YW97</accession>
<organism evidence="1 2">
    <name type="scientific">Frigoriglobus tundricola</name>
    <dbReference type="NCBI Taxonomy" id="2774151"/>
    <lineage>
        <taxon>Bacteria</taxon>
        <taxon>Pseudomonadati</taxon>
        <taxon>Planctomycetota</taxon>
        <taxon>Planctomycetia</taxon>
        <taxon>Gemmatales</taxon>
        <taxon>Gemmataceae</taxon>
        <taxon>Frigoriglobus</taxon>
    </lineage>
</organism>
<gene>
    <name evidence="1" type="ORF">FTUN_5156</name>
</gene>
<dbReference type="EMBL" id="CP053452">
    <property type="protein sequence ID" value="QJW97581.1"/>
    <property type="molecule type" value="Genomic_DNA"/>
</dbReference>
<sequence>MNNWYALAVVLVLVGLPACGEEPGRLVPPKGSVLVELKLNEAVAAGFAGPGSRVDVVFKTTEPKTTVVLEDLLVYAVDTDTRTFTYSVGMTNAQSRVVAPLIKDNVRPQVTLRAPSKK</sequence>